<dbReference type="AlphaFoldDB" id="A0A919XQN6"/>
<dbReference type="Proteomes" id="UP000681162">
    <property type="component" value="Unassembled WGS sequence"/>
</dbReference>
<proteinExistence type="predicted"/>
<dbReference type="EMBL" id="BORR01000007">
    <property type="protein sequence ID" value="GIO37476.1"/>
    <property type="molecule type" value="Genomic_DNA"/>
</dbReference>
<name>A0A919XQN6_9BACL</name>
<keyword evidence="1" id="KW-1133">Transmembrane helix</keyword>
<gene>
    <name evidence="2" type="ORF">J41TS12_23370</name>
</gene>
<keyword evidence="1" id="KW-0472">Membrane</keyword>
<evidence type="ECO:0000313" key="2">
    <source>
        <dbReference type="EMBL" id="GIO37476.1"/>
    </source>
</evidence>
<dbReference type="RefSeq" id="WP_212939738.1">
    <property type="nucleotide sequence ID" value="NZ_BORR01000007.1"/>
</dbReference>
<evidence type="ECO:0000313" key="3">
    <source>
        <dbReference type="Proteomes" id="UP000681162"/>
    </source>
</evidence>
<keyword evidence="1" id="KW-0812">Transmembrane</keyword>
<accession>A0A919XQN6</accession>
<protein>
    <submittedName>
        <fullName evidence="2">Uncharacterized protein</fullName>
    </submittedName>
</protein>
<sequence length="71" mass="7904">MYTLVAIFAVLLLVGGGIATMLIGFSEKNREGDPSYDKRTKRNVTGLTLYYAIPVVLGMIAFIVFIFTRTR</sequence>
<evidence type="ECO:0000256" key="1">
    <source>
        <dbReference type="SAM" id="Phobius"/>
    </source>
</evidence>
<reference evidence="2 3" key="1">
    <citation type="submission" date="2021-03" db="EMBL/GenBank/DDBJ databases">
        <title>Antimicrobial resistance genes in bacteria isolated from Japanese honey, and their potential for conferring macrolide and lincosamide resistance in the American foulbrood pathogen Paenibacillus larvae.</title>
        <authorList>
            <person name="Okamoto M."/>
            <person name="Kumagai M."/>
            <person name="Kanamori H."/>
            <person name="Takamatsu D."/>
        </authorList>
    </citation>
    <scope>NUCLEOTIDE SEQUENCE [LARGE SCALE GENOMIC DNA]</scope>
    <source>
        <strain evidence="2 3">J41TS12</strain>
    </source>
</reference>
<keyword evidence="3" id="KW-1185">Reference proteome</keyword>
<comment type="caution">
    <text evidence="2">The sequence shown here is derived from an EMBL/GenBank/DDBJ whole genome shotgun (WGS) entry which is preliminary data.</text>
</comment>
<feature type="transmembrane region" description="Helical" evidence="1">
    <location>
        <begin position="48"/>
        <end position="68"/>
    </location>
</feature>
<organism evidence="2 3">
    <name type="scientific">Paenibacillus antibioticophila</name>
    <dbReference type="NCBI Taxonomy" id="1274374"/>
    <lineage>
        <taxon>Bacteria</taxon>
        <taxon>Bacillati</taxon>
        <taxon>Bacillota</taxon>
        <taxon>Bacilli</taxon>
        <taxon>Bacillales</taxon>
        <taxon>Paenibacillaceae</taxon>
        <taxon>Paenibacillus</taxon>
    </lineage>
</organism>